<evidence type="ECO:0000313" key="6">
    <source>
        <dbReference type="EMBL" id="KAF5360891.1"/>
    </source>
</evidence>
<dbReference type="GO" id="GO:0016020">
    <property type="term" value="C:membrane"/>
    <property type="evidence" value="ECO:0007669"/>
    <property type="project" value="TreeGrafter"/>
</dbReference>
<dbReference type="PANTHER" id="PTHR24185">
    <property type="entry name" value="CALCIUM-INDEPENDENT PHOSPHOLIPASE A2-GAMMA"/>
    <property type="match status" value="1"/>
</dbReference>
<evidence type="ECO:0000256" key="3">
    <source>
        <dbReference type="ARBA" id="ARBA00023098"/>
    </source>
</evidence>
<evidence type="ECO:0000259" key="5">
    <source>
        <dbReference type="PROSITE" id="PS51635"/>
    </source>
</evidence>
<dbReference type="GO" id="GO:0047499">
    <property type="term" value="F:calcium-independent phospholipase A2 activity"/>
    <property type="evidence" value="ECO:0007669"/>
    <property type="project" value="TreeGrafter"/>
</dbReference>
<comment type="caution">
    <text evidence="6">The sequence shown here is derived from an EMBL/GenBank/DDBJ whole genome shotgun (WGS) entry which is preliminary data.</text>
</comment>
<feature type="active site" description="Nucleophile" evidence="4">
    <location>
        <position position="434"/>
    </location>
</feature>
<dbReference type="InterPro" id="IPR016035">
    <property type="entry name" value="Acyl_Trfase/lysoPLipase"/>
</dbReference>
<feature type="short sequence motif" description="GXGXXG" evidence="4">
    <location>
        <begin position="396"/>
        <end position="401"/>
    </location>
</feature>
<feature type="active site" description="Proton acceptor" evidence="4">
    <location>
        <position position="564"/>
    </location>
</feature>
<dbReference type="Gene3D" id="3.40.1090.10">
    <property type="entry name" value="Cytosolic phospholipase A2 catalytic domain"/>
    <property type="match status" value="1"/>
</dbReference>
<dbReference type="CDD" id="cd07216">
    <property type="entry name" value="Pat17_PNPLA8_PNPLA9_like3"/>
    <property type="match status" value="1"/>
</dbReference>
<dbReference type="PANTHER" id="PTHR24185:SF1">
    <property type="entry name" value="CALCIUM-INDEPENDENT PHOSPHOLIPASE A2-GAMMA"/>
    <property type="match status" value="1"/>
</dbReference>
<proteinExistence type="predicted"/>
<evidence type="ECO:0000313" key="7">
    <source>
        <dbReference type="Proteomes" id="UP000559027"/>
    </source>
</evidence>
<dbReference type="EMBL" id="JAACJO010000003">
    <property type="protein sequence ID" value="KAF5360891.1"/>
    <property type="molecule type" value="Genomic_DNA"/>
</dbReference>
<dbReference type="OrthoDB" id="630895at2759"/>
<protein>
    <recommendedName>
        <fullName evidence="5">PNPLA domain-containing protein</fullName>
    </recommendedName>
</protein>
<dbReference type="SUPFAM" id="SSF52151">
    <property type="entry name" value="FabD/lysophospholipase-like"/>
    <property type="match status" value="1"/>
</dbReference>
<dbReference type="Proteomes" id="UP000559027">
    <property type="component" value="Unassembled WGS sequence"/>
</dbReference>
<keyword evidence="3 4" id="KW-0443">Lipid metabolism</keyword>
<dbReference type="InterPro" id="IPR002641">
    <property type="entry name" value="PNPLA_dom"/>
</dbReference>
<dbReference type="GO" id="GO:0016042">
    <property type="term" value="P:lipid catabolic process"/>
    <property type="evidence" value="ECO:0007669"/>
    <property type="project" value="UniProtKB-UniRule"/>
</dbReference>
<dbReference type="GO" id="GO:0046486">
    <property type="term" value="P:glycerolipid metabolic process"/>
    <property type="evidence" value="ECO:0007669"/>
    <property type="project" value="UniProtKB-ARBA"/>
</dbReference>
<feature type="short sequence motif" description="DGA/G" evidence="4">
    <location>
        <begin position="564"/>
        <end position="566"/>
    </location>
</feature>
<keyword evidence="2 4" id="KW-0442">Lipid degradation</keyword>
<keyword evidence="7" id="KW-1185">Reference proteome</keyword>
<evidence type="ECO:0000256" key="2">
    <source>
        <dbReference type="ARBA" id="ARBA00022963"/>
    </source>
</evidence>
<gene>
    <name evidence="6" type="ORF">D9756_004636</name>
</gene>
<feature type="short sequence motif" description="GXSXG" evidence="4">
    <location>
        <begin position="432"/>
        <end position="436"/>
    </location>
</feature>
<reference evidence="6 7" key="1">
    <citation type="journal article" date="2020" name="ISME J.">
        <title>Uncovering the hidden diversity of litter-decomposition mechanisms in mushroom-forming fungi.</title>
        <authorList>
            <person name="Floudas D."/>
            <person name="Bentzer J."/>
            <person name="Ahren D."/>
            <person name="Johansson T."/>
            <person name="Persson P."/>
            <person name="Tunlid A."/>
        </authorList>
    </citation>
    <scope>NUCLEOTIDE SEQUENCE [LARGE SCALE GENOMIC DNA]</scope>
    <source>
        <strain evidence="6 7">CBS 146.42</strain>
    </source>
</reference>
<feature type="domain" description="PNPLA" evidence="5">
    <location>
        <begin position="392"/>
        <end position="577"/>
    </location>
</feature>
<evidence type="ECO:0000256" key="4">
    <source>
        <dbReference type="PROSITE-ProRule" id="PRU01161"/>
    </source>
</evidence>
<keyword evidence="1 4" id="KW-0378">Hydrolase</keyword>
<dbReference type="AlphaFoldDB" id="A0A8H5LKQ7"/>
<organism evidence="6 7">
    <name type="scientific">Leucocoprinus leucothites</name>
    <dbReference type="NCBI Taxonomy" id="201217"/>
    <lineage>
        <taxon>Eukaryota</taxon>
        <taxon>Fungi</taxon>
        <taxon>Dikarya</taxon>
        <taxon>Basidiomycota</taxon>
        <taxon>Agaricomycotina</taxon>
        <taxon>Agaricomycetes</taxon>
        <taxon>Agaricomycetidae</taxon>
        <taxon>Agaricales</taxon>
        <taxon>Agaricineae</taxon>
        <taxon>Agaricaceae</taxon>
        <taxon>Leucocoprinus</taxon>
    </lineage>
</organism>
<accession>A0A8H5LKQ7</accession>
<name>A0A8H5LKQ7_9AGAR</name>
<dbReference type="Pfam" id="PF01734">
    <property type="entry name" value="Patatin"/>
    <property type="match status" value="1"/>
</dbReference>
<dbReference type="PROSITE" id="PS51635">
    <property type="entry name" value="PNPLA"/>
    <property type="match status" value="1"/>
</dbReference>
<sequence length="737" mass="82654">MTIIEIAKSSNPCLVKAENGEAISQVWFKSKPVDRLFCYRAAQLQLLTDSKDQGCTEADFLNPGFWSWFEVVILPDGPQTLRGRRTEETCLNRFYGKVFDRREEILDILEIGNVIAVRVCARYPGWMNDAREGRLYAKILSEDIFSPMSWTLSSSETPDIPDKIENGAYTLVSTTETHVQANSSDIATSIWFTTPPPVKQVLDDFIVNKIEGIQLFTVAHHQEHVDGDVEDKWSWFDLVILANPEATIPKFKDGRLLVWRSHNVTTGLKGARTEQHGKLFTSKHEVLKFLEPGDVIGVRACAQFSKWETHALSGRLVVRISNRGPRRPPSPSADDWGSIRRENTGLQKQLESYLHSENGMQHATTSIESELLGKELRADLKYGAGDRPLKLLSLDGGGVRGISCLYILKDIMSRISGNPNAKPCEYFDMIAGTSTGGLIAIMLGRLRMTIDQCIEAYEHLAAQIFGASMACKVEDVMHTEIVKQYTGDEEALMSDTSENPCRVFVVATRADNISNRIATHLRTYTNPNVEKSFSDYKIWEAARATSAAPTYFPRIKLGDYEYVDGGLGFNNPVLLLMGEARVYYGFARQIECLVTLGTGMSPNVSLPPEGKNLFENIKDCAGVLKSMLELSTVSEQANQMAELLVRSGHYYRFNVGVRISEKRWVEKVNPNLFKKWFGDQVPKEVHQFTPEDWASVTIDLDDYKGMGTFVELTNEYLKGEGPRLTECATKLQPAHIA</sequence>
<evidence type="ECO:0000256" key="1">
    <source>
        <dbReference type="ARBA" id="ARBA00022801"/>
    </source>
</evidence>
<dbReference type="GO" id="GO:0019369">
    <property type="term" value="P:arachidonate metabolic process"/>
    <property type="evidence" value="ECO:0007669"/>
    <property type="project" value="TreeGrafter"/>
</dbReference>